<organism evidence="6 7">
    <name type="scientific">Caldalkalibacillus uzonensis</name>
    <dbReference type="NCBI Taxonomy" id="353224"/>
    <lineage>
        <taxon>Bacteria</taxon>
        <taxon>Bacillati</taxon>
        <taxon>Bacillota</taxon>
        <taxon>Bacilli</taxon>
        <taxon>Bacillales</taxon>
        <taxon>Bacillaceae</taxon>
        <taxon>Caldalkalibacillus</taxon>
    </lineage>
</organism>
<evidence type="ECO:0000256" key="2">
    <source>
        <dbReference type="ARBA" id="ARBA00005278"/>
    </source>
</evidence>
<keyword evidence="7" id="KW-1185">Reference proteome</keyword>
<dbReference type="EMBL" id="JAUSUQ010000009">
    <property type="protein sequence ID" value="MDQ0339854.1"/>
    <property type="molecule type" value="Genomic_DNA"/>
</dbReference>
<dbReference type="PANTHER" id="PTHR22550:SF5">
    <property type="entry name" value="LEUCINE ZIPPER PROTEIN 4"/>
    <property type="match status" value="1"/>
</dbReference>
<dbReference type="Pfam" id="PF03323">
    <property type="entry name" value="GerA"/>
    <property type="match status" value="1"/>
</dbReference>
<evidence type="ECO:0000259" key="5">
    <source>
        <dbReference type="Pfam" id="PF05504"/>
    </source>
</evidence>
<proteinExistence type="inferred from homology"/>
<evidence type="ECO:0000256" key="1">
    <source>
        <dbReference type="ARBA" id="ARBA00004141"/>
    </source>
</evidence>
<feature type="transmembrane region" description="Helical" evidence="4">
    <location>
        <begin position="44"/>
        <end position="63"/>
    </location>
</feature>
<name>A0ABU0CU33_9BACI</name>
<comment type="caution">
    <text evidence="6">The sequence shown here is derived from an EMBL/GenBank/DDBJ whole genome shotgun (WGS) entry which is preliminary data.</text>
</comment>
<evidence type="ECO:0000256" key="3">
    <source>
        <dbReference type="ARBA" id="ARBA00023136"/>
    </source>
</evidence>
<protein>
    <recommendedName>
        <fullName evidence="5">Spore germination GerAC-like C-terminal domain-containing protein</fullName>
    </recommendedName>
</protein>
<evidence type="ECO:0000313" key="6">
    <source>
        <dbReference type="EMBL" id="MDQ0339854.1"/>
    </source>
</evidence>
<feature type="domain" description="Spore germination GerAC-like C-terminal" evidence="5">
    <location>
        <begin position="117"/>
        <end position="167"/>
    </location>
</feature>
<comment type="subcellular location">
    <subcellularLocation>
        <location evidence="1">Membrane</location>
        <topology evidence="1">Multi-pass membrane protein</topology>
    </subcellularLocation>
</comment>
<dbReference type="InterPro" id="IPR004995">
    <property type="entry name" value="Spore_Ger"/>
</dbReference>
<comment type="similarity">
    <text evidence="2">Belongs to the GerABKA family.</text>
</comment>
<dbReference type="Pfam" id="PF05504">
    <property type="entry name" value="Spore_GerAC"/>
    <property type="match status" value="1"/>
</dbReference>
<dbReference type="Proteomes" id="UP001232445">
    <property type="component" value="Unassembled WGS sequence"/>
</dbReference>
<dbReference type="InterPro" id="IPR050768">
    <property type="entry name" value="UPF0353/GerABKA_families"/>
</dbReference>
<dbReference type="InterPro" id="IPR046953">
    <property type="entry name" value="Spore_GerAC-like_C"/>
</dbReference>
<gene>
    <name evidence="6" type="ORF">J2S00_002647</name>
</gene>
<keyword evidence="4" id="KW-0812">Transmembrane</keyword>
<feature type="transmembrane region" description="Helical" evidence="4">
    <location>
        <begin position="6"/>
        <end position="23"/>
    </location>
</feature>
<sequence>MEGRVIIIVDGDPMVLAAPYLFLQSFQSPEDYSSRPYYSSFIRLLRMIAFFVSVILPSVYVSALNFHREMIPSELIVNMAEAREVVPFNAISGRVKTAYIPIIKKTSSGGEQITEISGSAVIKGTRMVGKLNPAETKGLLLIRNEVKGGQITATVIPRAQRYVVYVTTQLRNGPDFCQGGSQNRRNLG</sequence>
<dbReference type="PANTHER" id="PTHR22550">
    <property type="entry name" value="SPORE GERMINATION PROTEIN"/>
    <property type="match status" value="1"/>
</dbReference>
<evidence type="ECO:0000256" key="4">
    <source>
        <dbReference type="SAM" id="Phobius"/>
    </source>
</evidence>
<keyword evidence="3 4" id="KW-0472">Membrane</keyword>
<reference evidence="6 7" key="1">
    <citation type="submission" date="2023-07" db="EMBL/GenBank/DDBJ databases">
        <title>Genomic Encyclopedia of Type Strains, Phase IV (KMG-IV): sequencing the most valuable type-strain genomes for metagenomic binning, comparative biology and taxonomic classification.</title>
        <authorList>
            <person name="Goeker M."/>
        </authorList>
    </citation>
    <scope>NUCLEOTIDE SEQUENCE [LARGE SCALE GENOMIC DNA]</scope>
    <source>
        <strain evidence="6 7">DSM 17740</strain>
    </source>
</reference>
<accession>A0ABU0CU33</accession>
<keyword evidence="4" id="KW-1133">Transmembrane helix</keyword>
<evidence type="ECO:0000313" key="7">
    <source>
        <dbReference type="Proteomes" id="UP001232445"/>
    </source>
</evidence>